<dbReference type="Pfam" id="PF08867">
    <property type="entry name" value="FRG"/>
    <property type="match status" value="1"/>
</dbReference>
<sequence>MEVIEIKSAKGLLEVISLDNKKLNGFCIKSIFRGHADSNWLAIPSAFREEGDLLSDRELAPIGVRTNREQIEAEFYTLSLFIEELNLNGFHVPNEDVLRLDTNTTQFFNFLNQIGRGESVWPPKNYHTLISIAQHYGMPTRFLDFTYDPYVAIYFAAQGVLKGCDSEYMSIYAVDIHSANIRDYDFEMNYERDGLYEHRPENRIYQLVKSPSSFNNNLKSQRGLFLAAVEKSFYSNDYFDAYSLEDYLQADKNSKGVYKYIIESKHAEEIMELLHNRFYSASTLFPSIEGCVKGLYEKQGLVK</sequence>
<feature type="domain" description="FRG" evidence="1">
    <location>
        <begin position="26"/>
        <end position="169"/>
    </location>
</feature>
<dbReference type="AlphaFoldDB" id="A0AAW3ITG4"/>
<dbReference type="RefSeq" id="WP_053812236.1">
    <property type="nucleotide sequence ID" value="NZ_LIRS01000076.1"/>
</dbReference>
<protein>
    <recommendedName>
        <fullName evidence="1">FRG domain-containing protein</fullName>
    </recommendedName>
</protein>
<gene>
    <name evidence="2" type="ORF">ACX05_14675</name>
</gene>
<dbReference type="Proteomes" id="UP000037697">
    <property type="component" value="Unassembled WGS sequence"/>
</dbReference>
<comment type="caution">
    <text evidence="2">The sequence shown here is derived from an EMBL/GenBank/DDBJ whole genome shotgun (WGS) entry which is preliminary data.</text>
</comment>
<accession>A0AAW3ITG4</accession>
<evidence type="ECO:0000259" key="1">
    <source>
        <dbReference type="SMART" id="SM00901"/>
    </source>
</evidence>
<dbReference type="EMBL" id="LIRS01000076">
    <property type="protein sequence ID" value="KOY31437.1"/>
    <property type="molecule type" value="Genomic_DNA"/>
</dbReference>
<dbReference type="SMART" id="SM00901">
    <property type="entry name" value="FRG"/>
    <property type="match status" value="1"/>
</dbReference>
<proteinExistence type="predicted"/>
<organism evidence="2 3">
    <name type="scientific">Vibrio parahaemolyticus</name>
    <dbReference type="NCBI Taxonomy" id="670"/>
    <lineage>
        <taxon>Bacteria</taxon>
        <taxon>Pseudomonadati</taxon>
        <taxon>Pseudomonadota</taxon>
        <taxon>Gammaproteobacteria</taxon>
        <taxon>Vibrionales</taxon>
        <taxon>Vibrionaceae</taxon>
        <taxon>Vibrio</taxon>
    </lineage>
</organism>
<reference evidence="2 3" key="1">
    <citation type="submission" date="2015-07" db="EMBL/GenBank/DDBJ databases">
        <title>Foodborne Vibrio parahaemolyticus Isolates.</title>
        <authorList>
            <person name="Ronholm J."/>
            <person name="Petronella N."/>
            <person name="Kenwell R."/>
            <person name="Banerjee S."/>
        </authorList>
    </citation>
    <scope>NUCLEOTIDE SEQUENCE [LARGE SCALE GENOMIC DNA]</scope>
    <source>
        <strain evidence="2 3">HS-06-05</strain>
    </source>
</reference>
<dbReference type="InterPro" id="IPR014966">
    <property type="entry name" value="FRG-dom"/>
</dbReference>
<evidence type="ECO:0000313" key="2">
    <source>
        <dbReference type="EMBL" id="KOY31437.1"/>
    </source>
</evidence>
<name>A0AAW3ITG4_VIBPH</name>
<evidence type="ECO:0000313" key="3">
    <source>
        <dbReference type="Proteomes" id="UP000037697"/>
    </source>
</evidence>